<protein>
    <submittedName>
        <fullName evidence="4">Precorrin-6A reductase</fullName>
    </submittedName>
</protein>
<proteinExistence type="predicted"/>
<dbReference type="EMBL" id="BJMV01000009">
    <property type="protein sequence ID" value="GEB86010.1"/>
    <property type="molecule type" value="Genomic_DNA"/>
</dbReference>
<dbReference type="PROSITE" id="PS51014">
    <property type="entry name" value="COBK_CBIJ"/>
    <property type="match status" value="1"/>
</dbReference>
<comment type="pathway">
    <text evidence="1">Cofactor biosynthesis; adenosylcobalamin biosynthesis.</text>
</comment>
<dbReference type="PANTHER" id="PTHR36925">
    <property type="entry name" value="COBALT-PRECORRIN-6A REDUCTASE"/>
    <property type="match status" value="1"/>
</dbReference>
<dbReference type="Pfam" id="PF02571">
    <property type="entry name" value="CbiJ"/>
    <property type="match status" value="1"/>
</dbReference>
<dbReference type="GO" id="GO:0016994">
    <property type="term" value="F:precorrin-6A reductase activity"/>
    <property type="evidence" value="ECO:0007669"/>
    <property type="project" value="InterPro"/>
</dbReference>
<evidence type="ECO:0000313" key="5">
    <source>
        <dbReference type="Proteomes" id="UP000317730"/>
    </source>
</evidence>
<reference evidence="4 5" key="1">
    <citation type="submission" date="2019-06" db="EMBL/GenBank/DDBJ databases">
        <title>Whole genome shotgun sequence of Acetobacter peroxydans NBRC 13755.</title>
        <authorList>
            <person name="Hosoyama A."/>
            <person name="Uohara A."/>
            <person name="Ohji S."/>
            <person name="Ichikawa N."/>
        </authorList>
    </citation>
    <scope>NUCLEOTIDE SEQUENCE [LARGE SCALE GENOMIC DNA]</scope>
    <source>
        <strain evidence="4 5">NBRC 13755</strain>
    </source>
</reference>
<evidence type="ECO:0000256" key="3">
    <source>
        <dbReference type="ARBA" id="ARBA00023002"/>
    </source>
</evidence>
<keyword evidence="5" id="KW-1185">Reference proteome</keyword>
<dbReference type="NCBIfam" id="TIGR00715">
    <property type="entry name" value="precor6x_red"/>
    <property type="match status" value="1"/>
</dbReference>
<dbReference type="NCBIfam" id="NF005968">
    <property type="entry name" value="PRK08057.1-2"/>
    <property type="match status" value="1"/>
</dbReference>
<dbReference type="AlphaFoldDB" id="A0A4Y3TYD0"/>
<evidence type="ECO:0000313" key="4">
    <source>
        <dbReference type="EMBL" id="GEB86010.1"/>
    </source>
</evidence>
<accession>A0A4Y3TYD0</accession>
<comment type="caution">
    <text evidence="4">The sequence shown here is derived from an EMBL/GenBank/DDBJ whole genome shotgun (WGS) entry which is preliminary data.</text>
</comment>
<sequence>MRILLLGGTSEASQMARVLADSGIYAVFSYAGRTAAPVTQPLPTRIGGFGGVAGLAAYLRAENITHVVDATHPFAARMSTNAVAACAMTGVALCALERPPWRVGAGDKWQAVPDTEAAALALPDHPARVFLAIGRQTLDVFIHKPQHFYLLRLVDRPEAPLPLPHAQAAIARGPFTLAEDLTLLREHGITHIVAKNAGGAGAHAKLDAARELGLPVILIDRPVVPPRTVRHSTEDIMHWLVHGPEAVTARGV</sequence>
<gene>
    <name evidence="4" type="primary">cobK</name>
    <name evidence="4" type="ORF">APE01nite_18070</name>
</gene>
<keyword evidence="3" id="KW-0560">Oxidoreductase</keyword>
<dbReference type="Proteomes" id="UP000317730">
    <property type="component" value="Unassembled WGS sequence"/>
</dbReference>
<evidence type="ECO:0000256" key="2">
    <source>
        <dbReference type="ARBA" id="ARBA00022573"/>
    </source>
</evidence>
<keyword evidence="2" id="KW-0169">Cobalamin biosynthesis</keyword>
<evidence type="ECO:0000256" key="1">
    <source>
        <dbReference type="ARBA" id="ARBA00004953"/>
    </source>
</evidence>
<dbReference type="RefSeq" id="WP_170212562.1">
    <property type="nucleotide sequence ID" value="NZ_BAPL01000032.1"/>
</dbReference>
<dbReference type="UniPathway" id="UPA00148"/>
<dbReference type="InterPro" id="IPR003723">
    <property type="entry name" value="Precorrin-6x_reduct"/>
</dbReference>
<organism evidence="4 5">
    <name type="scientific">Acetobacter peroxydans</name>
    <dbReference type="NCBI Taxonomy" id="104098"/>
    <lineage>
        <taxon>Bacteria</taxon>
        <taxon>Pseudomonadati</taxon>
        <taxon>Pseudomonadota</taxon>
        <taxon>Alphaproteobacteria</taxon>
        <taxon>Acetobacterales</taxon>
        <taxon>Acetobacteraceae</taxon>
        <taxon>Acetobacter</taxon>
    </lineage>
</organism>
<dbReference type="GO" id="GO:0009236">
    <property type="term" value="P:cobalamin biosynthetic process"/>
    <property type="evidence" value="ECO:0007669"/>
    <property type="project" value="UniProtKB-UniPathway"/>
</dbReference>
<dbReference type="PANTHER" id="PTHR36925:SF1">
    <property type="entry name" value="COBALT-PRECORRIN-6A REDUCTASE"/>
    <property type="match status" value="1"/>
</dbReference>
<name>A0A4Y3TYD0_9PROT</name>